<feature type="compositionally biased region" description="Basic and acidic residues" evidence="2">
    <location>
        <begin position="1870"/>
        <end position="1884"/>
    </location>
</feature>
<feature type="compositionally biased region" description="Polar residues" evidence="2">
    <location>
        <begin position="1757"/>
        <end position="1768"/>
    </location>
</feature>
<evidence type="ECO:0000313" key="4">
    <source>
        <dbReference type="Proteomes" id="UP001140206"/>
    </source>
</evidence>
<gene>
    <name evidence="3" type="ORF">LUZ62_057788</name>
</gene>
<feature type="compositionally biased region" description="Basic and acidic residues" evidence="2">
    <location>
        <begin position="2025"/>
        <end position="2044"/>
    </location>
</feature>
<sequence>MEAELEPGLKYLPFKVKAMSRESPSQKASHVVDPDLRSHWSTATNAKEWILLELHEPCLLSHIRIYNKSVLEWEISAGLRYKPEAFVKVKPRCDAPKRDILYPMNYTPCRYVRLSCLRGNPIAIFFVQLIGVSVPGLEPELQPVINYLLPHITSQKQDVQDLHLQLLQDISGRLVSFLPQLEPDLSSSADNMESVVRFFAMLAGPFFPILSLVNERDGAKTLPSQVDSDTSKNQSSTPTLLVSSNFELLQPRRGKSPVLGHPAFSSVVYRSDTVILLLRKAFKEKQLGTVCRKVAIVLHSLTEPMQFVSGSTSDEAAKNEMAGHAHLSDYSSLFGEEYKIVEGCSDATCLNLLDISSIEEGLLHVLYSSASQPLLCEKLAENNSDLLSILPLVQALLPALRPSLYGFSADQIDDTFRQWSQPSIQHALSQVVMMSSSMAYKPLLQACAGYLSSYSLAHAKAACVLIDLCSGPLSPWIPVIIAKVDLAVEALGEVLTVIQGARQYLSRSLAALKYVILAISGHMDDVLPDYKEVKNKLLFLLEMLEPFLDPAMIPMKNTIAFGGVTAMFSEKQEKNCDIALNVIRAAVRKPAVLPSLELEWRRGAVAPSALLSILDPHIPLPPEVDQCKSSANCNIDQASSSVSSDPGLKTDEPADQSFFAPADLKQSNLTRFNLPSIDTHPREISRETISRGFPDEKSIAVNFQLDNSFTTDYYNTQADYLQLVNYQECEARASEFQHLALDLCNQPDVTPEGHKAGIEALLLAAECYLNPFFLTTFRLNSELVNQINELRTKLTQKPGPDLLELSNDHTNKKPNLAVLTGIENKRDKAVIDILLQAAKLESEYPLRTSSGDSLQDEIVKGDGKHGSFIDISEPDMQSADAVTLVRNNQYLLCSFILRQFQIGEHSSHEILLQSLLFLLYSATELFCPPKDVIDIILQSAENLNAQLSSLYQQVIATNARRLDVERLHGFRRRWVLLEKLVMASSGDDGGKDGIQFRSLVPPSSWMEKIPEIVQYKQPLSRFLGWMAVARYAKGFLSERLFLTSDFSQLTMLLSVFTDEIALMKGAPKQKIDADSFEALYPDLHLFFPSMSERFHSFGESILEAIGLQLRCLPHSAVPDILSWFSDMCLWPFFDGYLKGRVAVNAKASVLYILESVVAEHMEAIVPEMPHVAHVLVSLCKASYADVGFLESVLCVLKPLVSYFLKKATSQEELSTDPSICQDFEMIGFEELFDIICHKTESKAAQGDDTEMPLLIFTLGTLFPDLSFKRQTEILKALLCFADFKSADLCSFYSYLCAFQRVIDSCDIVLVESLRLFGIEAPFGGKPVKNDDSFLLKSSASDHNLLLLSKSSSDNKPEIEKISTELEKLVSELIPSVEASWKLHHQLAMRLSRSVAQCMLLSKCLKFVVTTMNDVAIESESWFTALDGLVVFILTSQKKQCWYVASTMMDYILELPKELSLGPVVSGLCSLIKSFCLHAPTISFRLQTDKWVSGLFGSRHCFDQKGDNAVSSLADLFGVMLSHPEPEQRSVALQQLRKIVNSSNADTESIVSVLASKNWNRVVETGLTDPSMQLRKCAMVLLSECVPYIERRELQSFLHSSDTILQGASILSQTTERGHLTRLSLLLLGNACLYSPDDDISLIPQAVWIKLESMLTSITGGTSDMEKDLCQALCQLKTESSAKGALKEALSTGAIVKPSDTGFTSVRETVLKALSSLASVESYFDFFLRNVDQESQELEEAEIEIELLQKEKALADTSWQTSEGCSTHSPPLLNKKDDRKPNERLQQIKDGIRDLERSKLKEEIMVRRQKKLLFRQARQKYLEEVTSREMELLQELDREKAAESEREIERQRQLELERAKTRELQFNLEMEREKMSQKELQHELEQVESGARPSRRDYSGSASRTRRDRDDRYRDRDNGRSGQLEGSTRSSSRGHDSGPANQVGHTASSMPTVMLSGSNRSYLNQQPTMILQSRDRTDDRGSMSYEDSIEHGSRDSGDANSIGESELGQAFDGYGPGHRRGGRSRHGGERRERESRREGKWERKQ</sequence>
<evidence type="ECO:0000256" key="1">
    <source>
        <dbReference type="SAM" id="Coils"/>
    </source>
</evidence>
<proteinExistence type="predicted"/>
<protein>
    <submittedName>
        <fullName evidence="3">Serrate RNA effector molecule</fullName>
    </submittedName>
</protein>
<organism evidence="3 4">
    <name type="scientific">Rhynchospora pubera</name>
    <dbReference type="NCBI Taxonomy" id="906938"/>
    <lineage>
        <taxon>Eukaryota</taxon>
        <taxon>Viridiplantae</taxon>
        <taxon>Streptophyta</taxon>
        <taxon>Embryophyta</taxon>
        <taxon>Tracheophyta</taxon>
        <taxon>Spermatophyta</taxon>
        <taxon>Magnoliopsida</taxon>
        <taxon>Liliopsida</taxon>
        <taxon>Poales</taxon>
        <taxon>Cyperaceae</taxon>
        <taxon>Cyperoideae</taxon>
        <taxon>Rhynchosporeae</taxon>
        <taxon>Rhynchospora</taxon>
    </lineage>
</organism>
<dbReference type="Gene3D" id="2.60.120.260">
    <property type="entry name" value="Galactose-binding domain-like"/>
    <property type="match status" value="1"/>
</dbReference>
<feature type="compositionally biased region" description="Polar residues" evidence="2">
    <location>
        <begin position="1919"/>
        <end position="1930"/>
    </location>
</feature>
<accession>A0AAV8E5G8</accession>
<dbReference type="SUPFAM" id="SSF49785">
    <property type="entry name" value="Galactose-binding domain-like"/>
    <property type="match status" value="1"/>
</dbReference>
<feature type="compositionally biased region" description="Basic and acidic residues" evidence="2">
    <location>
        <begin position="1987"/>
        <end position="1996"/>
    </location>
</feature>
<evidence type="ECO:0000256" key="2">
    <source>
        <dbReference type="SAM" id="MobiDB-lite"/>
    </source>
</evidence>
<feature type="region of interest" description="Disordered" evidence="2">
    <location>
        <begin position="1870"/>
        <end position="2044"/>
    </location>
</feature>
<dbReference type="EMBL" id="JAMFTS010000003">
    <property type="protein sequence ID" value="KAJ4773531.1"/>
    <property type="molecule type" value="Genomic_DNA"/>
</dbReference>
<dbReference type="PANTHER" id="PTHR35833:SF1">
    <property type="entry name" value="GALACTOSE-BINDING DOMAIN-CONTAINING PROTEIN"/>
    <property type="match status" value="1"/>
</dbReference>
<dbReference type="InterPro" id="IPR016024">
    <property type="entry name" value="ARM-type_fold"/>
</dbReference>
<feature type="region of interest" description="Disordered" evidence="2">
    <location>
        <begin position="1757"/>
        <end position="1780"/>
    </location>
</feature>
<keyword evidence="1" id="KW-0175">Coiled coil</keyword>
<dbReference type="PANTHER" id="PTHR35833">
    <property type="entry name" value="GALACTOSE-BINDING DOMAIN-LIKE, ARMADILLO-TYPE FOLD PROTEIN-RELATED"/>
    <property type="match status" value="1"/>
</dbReference>
<reference evidence="3" key="1">
    <citation type="submission" date="2022-08" db="EMBL/GenBank/DDBJ databases">
        <authorList>
            <person name="Marques A."/>
        </authorList>
    </citation>
    <scope>NUCLEOTIDE SEQUENCE</scope>
    <source>
        <strain evidence="3">RhyPub2mFocal</strain>
        <tissue evidence="3">Leaves</tissue>
    </source>
</reference>
<feature type="coiled-coil region" evidence="1">
    <location>
        <begin position="1723"/>
        <end position="1757"/>
    </location>
</feature>
<keyword evidence="4" id="KW-1185">Reference proteome</keyword>
<evidence type="ECO:0000313" key="3">
    <source>
        <dbReference type="EMBL" id="KAJ4773531.1"/>
    </source>
</evidence>
<dbReference type="Proteomes" id="UP001140206">
    <property type="component" value="Chromosome 3"/>
</dbReference>
<feature type="region of interest" description="Disordered" evidence="2">
    <location>
        <begin position="636"/>
        <end position="655"/>
    </location>
</feature>
<dbReference type="SUPFAM" id="SSF48371">
    <property type="entry name" value="ARM repeat"/>
    <property type="match status" value="1"/>
</dbReference>
<feature type="compositionally biased region" description="Polar residues" evidence="2">
    <location>
        <begin position="1938"/>
        <end position="1970"/>
    </location>
</feature>
<name>A0AAV8E5G8_9POAL</name>
<comment type="caution">
    <text evidence="3">The sequence shown here is derived from an EMBL/GenBank/DDBJ whole genome shotgun (WGS) entry which is preliminary data.</text>
</comment>
<dbReference type="InterPro" id="IPR008979">
    <property type="entry name" value="Galactose-bd-like_sf"/>
</dbReference>
<feature type="compositionally biased region" description="Basic and acidic residues" evidence="2">
    <location>
        <begin position="1904"/>
        <end position="1918"/>
    </location>
</feature>